<reference evidence="9 10" key="2">
    <citation type="submission" date="2014-12" db="EMBL/GenBank/DDBJ databases">
        <authorList>
            <person name="Jaenicke S."/>
        </authorList>
    </citation>
    <scope>NUCLEOTIDE SEQUENCE [LARGE SCALE GENOMIC DNA]</scope>
</reference>
<gene>
    <name evidence="4" type="ORF">HAL011_03650</name>
    <name evidence="5" type="ORF">HAL013_04240</name>
    <name evidence="7" type="ORF">HAL07_08450</name>
    <name evidence="6" type="ORF">HAL09_07840</name>
</gene>
<dbReference type="PANTHER" id="PTHR47739:SF1">
    <property type="entry name" value="TRNA1(VAL) (ADENINE(37)-N6)-METHYLTRANSFERASE"/>
    <property type="match status" value="1"/>
</dbReference>
<dbReference type="STRING" id="1578720.HAL011_03650"/>
<evidence type="ECO:0000313" key="6">
    <source>
        <dbReference type="EMBL" id="CRF44209.1"/>
    </source>
</evidence>
<name>A0A0K2XHL1_9HELI</name>
<dbReference type="Proteomes" id="UP000045175">
    <property type="component" value="Unassembled WGS sequence"/>
</dbReference>
<dbReference type="OrthoDB" id="5354196at2"/>
<dbReference type="InterPro" id="IPR007848">
    <property type="entry name" value="Small_mtfrase_dom"/>
</dbReference>
<evidence type="ECO:0000313" key="4">
    <source>
        <dbReference type="EMBL" id="CRF40603.1"/>
    </source>
</evidence>
<evidence type="ECO:0000313" key="10">
    <source>
        <dbReference type="Proteomes" id="UP000043437"/>
    </source>
</evidence>
<dbReference type="GeneID" id="82131813"/>
<dbReference type="Proteomes" id="UP000041394">
    <property type="component" value="Unassembled WGS sequence"/>
</dbReference>
<evidence type="ECO:0000313" key="5">
    <source>
        <dbReference type="EMBL" id="CRF42257.1"/>
    </source>
</evidence>
<keyword evidence="8" id="KW-1185">Reference proteome</keyword>
<dbReference type="Gene3D" id="3.40.50.150">
    <property type="entry name" value="Vaccinia Virus protein VP39"/>
    <property type="match status" value="1"/>
</dbReference>
<dbReference type="EMBL" id="CDMG01000004">
    <property type="protein sequence ID" value="CRI32370.1"/>
    <property type="molecule type" value="Genomic_DNA"/>
</dbReference>
<dbReference type="PANTHER" id="PTHR47739">
    <property type="entry name" value="TRNA1(VAL) (ADENINE(37)-N6)-METHYLTRANSFERASE"/>
    <property type="match status" value="1"/>
</dbReference>
<reference evidence="6" key="1">
    <citation type="submission" date="2014-12" db="EMBL/GenBank/DDBJ databases">
        <title>Whole genome sequences of four Staphylococcus schleiferi canine isolates.</title>
        <authorList>
            <person name="Misic A.M."/>
            <person name="Cain C."/>
            <person name="Morris D.O."/>
            <person name="Rankin S."/>
            <person name="Beiting D."/>
        </authorList>
    </citation>
    <scope>NUCLEOTIDE SEQUENCE</scope>
    <source>
        <strain evidence="4">ASB11</strain>
        <strain evidence="5">ASB13</strain>
        <strain evidence="7">ASB7</strain>
        <strain evidence="6">ASB9</strain>
    </source>
</reference>
<dbReference type="Proteomes" id="UP000043437">
    <property type="component" value="Unassembled WGS sequence"/>
</dbReference>
<dbReference type="CDD" id="cd02440">
    <property type="entry name" value="AdoMet_MTases"/>
    <property type="match status" value="1"/>
</dbReference>
<dbReference type="EMBL" id="CDML01000010">
    <property type="protein sequence ID" value="CRF40603.1"/>
    <property type="molecule type" value="Genomic_DNA"/>
</dbReference>
<feature type="domain" description="Methyltransferase small" evidence="3">
    <location>
        <begin position="15"/>
        <end position="109"/>
    </location>
</feature>
<proteinExistence type="predicted"/>
<dbReference type="GO" id="GO:0032259">
    <property type="term" value="P:methylation"/>
    <property type="evidence" value="ECO:0007669"/>
    <property type="project" value="UniProtKB-KW"/>
</dbReference>
<organism evidence="6 9">
    <name type="scientific">Helicobacter ailurogastricus</name>
    <dbReference type="NCBI Taxonomy" id="1578720"/>
    <lineage>
        <taxon>Bacteria</taxon>
        <taxon>Pseudomonadati</taxon>
        <taxon>Campylobacterota</taxon>
        <taxon>Epsilonproteobacteria</taxon>
        <taxon>Campylobacterales</taxon>
        <taxon>Helicobacteraceae</taxon>
        <taxon>Helicobacter</taxon>
    </lineage>
</organism>
<evidence type="ECO:0000313" key="8">
    <source>
        <dbReference type="Proteomes" id="UP000038622"/>
    </source>
</evidence>
<dbReference type="EC" id="2.1.1.223" evidence="6"/>
<keyword evidence="2" id="KW-0949">S-adenosyl-L-methionine</keyword>
<dbReference type="GO" id="GO:0008168">
    <property type="term" value="F:methyltransferase activity"/>
    <property type="evidence" value="ECO:0007669"/>
    <property type="project" value="UniProtKB-KW"/>
</dbReference>
<dbReference type="InterPro" id="IPR050210">
    <property type="entry name" value="tRNA_Adenine-N(6)_MTase"/>
</dbReference>
<reference evidence="8" key="3">
    <citation type="submission" date="2014-12" db="EMBL/GenBank/DDBJ databases">
        <authorList>
            <person name="Smet A."/>
        </authorList>
    </citation>
    <scope>NUCLEOTIDE SEQUENCE [LARGE SCALE GENOMIC DNA]</scope>
</reference>
<evidence type="ECO:0000256" key="2">
    <source>
        <dbReference type="ARBA" id="ARBA00022691"/>
    </source>
</evidence>
<accession>A0A0K2XHL1</accession>
<dbReference type="AlphaFoldDB" id="A0A0K2XHL1"/>
<evidence type="ECO:0000313" key="7">
    <source>
        <dbReference type="EMBL" id="CRI32370.1"/>
    </source>
</evidence>
<dbReference type="SUPFAM" id="SSF53335">
    <property type="entry name" value="S-adenosyl-L-methionine-dependent methyltransferases"/>
    <property type="match status" value="1"/>
</dbReference>
<evidence type="ECO:0000256" key="1">
    <source>
        <dbReference type="ARBA" id="ARBA00022603"/>
    </source>
</evidence>
<dbReference type="Pfam" id="PF05175">
    <property type="entry name" value="MTS"/>
    <property type="match status" value="1"/>
</dbReference>
<keyword evidence="6" id="KW-0808">Transferase</keyword>
<evidence type="ECO:0000313" key="9">
    <source>
        <dbReference type="Proteomes" id="UP000041394"/>
    </source>
</evidence>
<dbReference type="Proteomes" id="UP000038622">
    <property type="component" value="Unassembled WGS sequence"/>
</dbReference>
<protein>
    <submittedName>
        <fullName evidence="6">tRNA (Adenine37-N(6))-methyltransferase TrmN6</fullName>
        <ecNumber evidence="6">2.1.1.223</ecNumber>
    </submittedName>
</protein>
<dbReference type="EMBL" id="CDMN01000032">
    <property type="protein sequence ID" value="CRF44209.1"/>
    <property type="molecule type" value="Genomic_DNA"/>
</dbReference>
<dbReference type="InterPro" id="IPR029063">
    <property type="entry name" value="SAM-dependent_MTases_sf"/>
</dbReference>
<dbReference type="RefSeq" id="WP_053940917.1">
    <property type="nucleotide sequence ID" value="NZ_CDMG01000004.1"/>
</dbReference>
<sequence>MRFYQPLKGYAYNSASLFLAHFAMPFIKKGDRLLDVGAGCGVVGLLCARQFANPLDLIEIDSEMATFAKLNCQNVPNARVHHSDFLTCPLEPNFYGVVLSNPPYYPKDSLKSPHTQKAQATNQSYLPLLEFCAKVARLLKPQGYFVLCYHASLADSLLTALQRAKLKPTLLRFVHPFYSHKASLVICAARKASKSPLMIAPPLITHNSKDQQDNTPEVALIYEKFKTHSIKASLA</sequence>
<evidence type="ECO:0000259" key="3">
    <source>
        <dbReference type="Pfam" id="PF05175"/>
    </source>
</evidence>
<keyword evidence="1 6" id="KW-0489">Methyltransferase</keyword>
<dbReference type="EMBL" id="CDMH01000020">
    <property type="protein sequence ID" value="CRF42257.1"/>
    <property type="molecule type" value="Genomic_DNA"/>
</dbReference>